<dbReference type="Pfam" id="PF00326">
    <property type="entry name" value="Peptidase_S9"/>
    <property type="match status" value="1"/>
</dbReference>
<dbReference type="InterPro" id="IPR029058">
    <property type="entry name" value="AB_hydrolase_fold"/>
</dbReference>
<evidence type="ECO:0000313" key="2">
    <source>
        <dbReference type="EMBL" id="TQV73730.1"/>
    </source>
</evidence>
<dbReference type="OrthoDB" id="9765647at2"/>
<organism evidence="2 3">
    <name type="scientific">Aliikangiella marina</name>
    <dbReference type="NCBI Taxonomy" id="1712262"/>
    <lineage>
        <taxon>Bacteria</taxon>
        <taxon>Pseudomonadati</taxon>
        <taxon>Pseudomonadota</taxon>
        <taxon>Gammaproteobacteria</taxon>
        <taxon>Oceanospirillales</taxon>
        <taxon>Pleioneaceae</taxon>
        <taxon>Aliikangiella</taxon>
    </lineage>
</organism>
<name>A0A545T936_9GAMM</name>
<gene>
    <name evidence="2" type="ORF">FLL45_12735</name>
</gene>
<dbReference type="GO" id="GO:0006508">
    <property type="term" value="P:proteolysis"/>
    <property type="evidence" value="ECO:0007669"/>
    <property type="project" value="InterPro"/>
</dbReference>
<dbReference type="Proteomes" id="UP000317839">
    <property type="component" value="Unassembled WGS sequence"/>
</dbReference>
<dbReference type="SUPFAM" id="SSF53474">
    <property type="entry name" value="alpha/beta-Hydrolases"/>
    <property type="match status" value="1"/>
</dbReference>
<sequence>MIFRGALSMTIRLLFFALVLINGNIDAAEFSIETIEFQSRQVRLTGSIVAPTKRSPIAAVVFVHGSGPQKRNLYWAKRFADNGIITLVYDKRGVGESGGVYESQQSVSEKNINLLADDALAAFEALRKHPTTQGLALGYTGISQAGWIVPIAAEKSGQLDFIALWSAPVCKVSEEDIFSRYTADRDGVDAGGRVPSFQEALNARTEKYRWPKFLGKDSNPSDHLQHLDVPGLWIFGGRDGSIPVDLSIQRLDRLSEAGHEYEYILYSHLGHNNMPKTFESVVSWIKRIVH</sequence>
<dbReference type="InterPro" id="IPR001375">
    <property type="entry name" value="Peptidase_S9_cat"/>
</dbReference>
<protein>
    <submittedName>
        <fullName evidence="2">Prolyl oligopeptidase family serine peptidase</fullName>
    </submittedName>
</protein>
<evidence type="ECO:0000313" key="3">
    <source>
        <dbReference type="Proteomes" id="UP000317839"/>
    </source>
</evidence>
<dbReference type="AlphaFoldDB" id="A0A545T936"/>
<dbReference type="EMBL" id="VIKR01000003">
    <property type="protein sequence ID" value="TQV73730.1"/>
    <property type="molecule type" value="Genomic_DNA"/>
</dbReference>
<dbReference type="Gene3D" id="3.40.50.1820">
    <property type="entry name" value="alpha/beta hydrolase"/>
    <property type="match status" value="1"/>
</dbReference>
<dbReference type="PANTHER" id="PTHR43265">
    <property type="entry name" value="ESTERASE ESTD"/>
    <property type="match status" value="1"/>
</dbReference>
<evidence type="ECO:0000259" key="1">
    <source>
        <dbReference type="Pfam" id="PF00326"/>
    </source>
</evidence>
<proteinExistence type="predicted"/>
<dbReference type="GO" id="GO:0052689">
    <property type="term" value="F:carboxylic ester hydrolase activity"/>
    <property type="evidence" value="ECO:0007669"/>
    <property type="project" value="TreeGrafter"/>
</dbReference>
<dbReference type="GO" id="GO:0008236">
    <property type="term" value="F:serine-type peptidase activity"/>
    <property type="evidence" value="ECO:0007669"/>
    <property type="project" value="InterPro"/>
</dbReference>
<dbReference type="InterPro" id="IPR053145">
    <property type="entry name" value="AB_hydrolase_Est10"/>
</dbReference>
<keyword evidence="3" id="KW-1185">Reference proteome</keyword>
<dbReference type="PANTHER" id="PTHR43265:SF1">
    <property type="entry name" value="ESTERASE ESTD"/>
    <property type="match status" value="1"/>
</dbReference>
<feature type="domain" description="Peptidase S9 prolyl oligopeptidase catalytic" evidence="1">
    <location>
        <begin position="79"/>
        <end position="288"/>
    </location>
</feature>
<comment type="caution">
    <text evidence="2">The sequence shown here is derived from an EMBL/GenBank/DDBJ whole genome shotgun (WGS) entry which is preliminary data.</text>
</comment>
<reference evidence="2 3" key="1">
    <citation type="submission" date="2019-06" db="EMBL/GenBank/DDBJ databases">
        <title>Draft genome of Aliikangiella marina GYP-15.</title>
        <authorList>
            <person name="Wang G."/>
        </authorList>
    </citation>
    <scope>NUCLEOTIDE SEQUENCE [LARGE SCALE GENOMIC DNA]</scope>
    <source>
        <strain evidence="2 3">GYP-15</strain>
    </source>
</reference>
<accession>A0A545T936</accession>